<dbReference type="RefSeq" id="WP_166104441.1">
    <property type="nucleotide sequence ID" value="NZ_CP096255.1"/>
</dbReference>
<reference evidence="1" key="2">
    <citation type="submission" date="2022-04" db="EMBL/GenBank/DDBJ databases">
        <authorList>
            <person name="Bromfield E.S.P."/>
            <person name="Cloutier S."/>
        </authorList>
    </citation>
    <scope>NUCLEOTIDE SEQUENCE</scope>
    <source>
        <strain evidence="1">1S5</strain>
    </source>
</reference>
<accession>A0A8T5VGD6</accession>
<name>A0A8T5VGD6_9BRAD</name>
<reference evidence="1" key="1">
    <citation type="journal article" date="2017" name="Syst. Appl. Microbiol.">
        <title>Soybeans inoculated with root zone soils of Canadian native legumes harbour diverse and novel Bradyrhizobium spp. that possess agricultural potential.</title>
        <authorList>
            <person name="Bromfield E.S.P."/>
            <person name="Cloutier S."/>
            <person name="Tambong J.T."/>
            <person name="Tran Thi T.V."/>
        </authorList>
    </citation>
    <scope>NUCLEOTIDE SEQUENCE</scope>
    <source>
        <strain evidence="1">1S5</strain>
    </source>
</reference>
<sequence length="420" mass="47417">MKQLVRHVTALLESQEQRQRARRPDDQQNHVRAVEGVICNLAYAILNPPLPTGWLATDTRNGERGKGRYDNPAFGTTYRNLLAQLEANGVLHRQTPAAFRGERHSIRPTSRFGDMVRSSGISFADFGADPAREVVLLRRVKRSYSPETGRPRKDAKQVDYEDTSTSRAYRAAVRELNAFLDQADIAFLDDGLEPVVDPHSRTLTRRFTIFDEQELRFDQVGRLFGGFWLSLKKERRKQIRINGEPVIDLDYQSMFTRLAYADLCLQPPAGDLYAIPGLEAHRSGVKLAMNCFLFDETPKRRTWPQDMGFSLETGADIAGADTIQGKLPDGWTVNRTKKAILTVHPALERAWGRGLGYRLMWQESEILLAVLRELMEQNIPALGLHDGLLVPLSRMDTALEVMRHQSKAIVGVELPCSVKA</sequence>
<evidence type="ECO:0000313" key="1">
    <source>
        <dbReference type="EMBL" id="UPT88605.1"/>
    </source>
</evidence>
<dbReference type="Proteomes" id="UP000551709">
    <property type="component" value="Chromosome"/>
</dbReference>
<proteinExistence type="predicted"/>
<protein>
    <submittedName>
        <fullName evidence="1">Uncharacterized protein</fullName>
    </submittedName>
</protein>
<dbReference type="AlphaFoldDB" id="A0A8T5VGD6"/>
<dbReference type="EMBL" id="CP096255">
    <property type="protein sequence ID" value="UPT88605.1"/>
    <property type="molecule type" value="Genomic_DNA"/>
</dbReference>
<organism evidence="1 2">
    <name type="scientific">Bradyrhizobium barranii subsp. apii</name>
    <dbReference type="NCBI Taxonomy" id="2819348"/>
    <lineage>
        <taxon>Bacteria</taxon>
        <taxon>Pseudomonadati</taxon>
        <taxon>Pseudomonadota</taxon>
        <taxon>Alphaproteobacteria</taxon>
        <taxon>Hyphomicrobiales</taxon>
        <taxon>Nitrobacteraceae</taxon>
        <taxon>Bradyrhizobium</taxon>
        <taxon>Bradyrhizobium barranii</taxon>
    </lineage>
</organism>
<gene>
    <name evidence="1" type="ORF">HAP41_0000005845</name>
</gene>
<evidence type="ECO:0000313" key="2">
    <source>
        <dbReference type="Proteomes" id="UP000551709"/>
    </source>
</evidence>